<dbReference type="PROSITE" id="PS51257">
    <property type="entry name" value="PROKAR_LIPOPROTEIN"/>
    <property type="match status" value="1"/>
</dbReference>
<dbReference type="GO" id="GO:0016788">
    <property type="term" value="F:hydrolase activity, acting on ester bonds"/>
    <property type="evidence" value="ECO:0007669"/>
    <property type="project" value="UniProtKB-ARBA"/>
</dbReference>
<dbReference type="CDD" id="cd00229">
    <property type="entry name" value="SGNH_hydrolase"/>
    <property type="match status" value="1"/>
</dbReference>
<keyword evidence="3" id="KW-1185">Reference proteome</keyword>
<dbReference type="Gene3D" id="3.40.50.1110">
    <property type="entry name" value="SGNH hydrolase"/>
    <property type="match status" value="1"/>
</dbReference>
<feature type="chain" id="PRO_5021810980" evidence="1">
    <location>
        <begin position="26"/>
        <end position="251"/>
    </location>
</feature>
<dbReference type="RefSeq" id="WP_144068828.1">
    <property type="nucleotide sequence ID" value="NZ_CP041636.1"/>
</dbReference>
<proteinExistence type="predicted"/>
<dbReference type="Pfam" id="PF25182">
    <property type="entry name" value="NonGDSL"/>
    <property type="match status" value="1"/>
</dbReference>
<organism evidence="2 3">
    <name type="scientific">Ferrovibrio terrae</name>
    <dbReference type="NCBI Taxonomy" id="2594003"/>
    <lineage>
        <taxon>Bacteria</taxon>
        <taxon>Pseudomonadati</taxon>
        <taxon>Pseudomonadota</taxon>
        <taxon>Alphaproteobacteria</taxon>
        <taxon>Rhodospirillales</taxon>
        <taxon>Rhodospirillaceae</taxon>
        <taxon>Ferrovibrio</taxon>
    </lineage>
</organism>
<evidence type="ECO:0000313" key="3">
    <source>
        <dbReference type="Proteomes" id="UP000317496"/>
    </source>
</evidence>
<dbReference type="InterPro" id="IPR036514">
    <property type="entry name" value="SGNH_hydro_sf"/>
</dbReference>
<dbReference type="AlphaFoldDB" id="A0A516H245"/>
<dbReference type="Proteomes" id="UP000317496">
    <property type="component" value="Chromosome"/>
</dbReference>
<dbReference type="SUPFAM" id="SSF52266">
    <property type="entry name" value="SGNH hydrolase"/>
    <property type="match status" value="1"/>
</dbReference>
<name>A0A516H245_9PROT</name>
<feature type="signal peptide" evidence="1">
    <location>
        <begin position="1"/>
        <end position="25"/>
    </location>
</feature>
<evidence type="ECO:0000313" key="2">
    <source>
        <dbReference type="EMBL" id="QDO97847.1"/>
    </source>
</evidence>
<keyword evidence="2" id="KW-0378">Hydrolase</keyword>
<dbReference type="EMBL" id="CP041636">
    <property type="protein sequence ID" value="QDO97847.1"/>
    <property type="molecule type" value="Genomic_DNA"/>
</dbReference>
<accession>A0A516H245</accession>
<reference evidence="2 3" key="1">
    <citation type="submission" date="2019-07" db="EMBL/GenBank/DDBJ databases">
        <title>Genome sequencing for Ferrovibrio sp. K5.</title>
        <authorList>
            <person name="Park S.-J."/>
        </authorList>
    </citation>
    <scope>NUCLEOTIDE SEQUENCE [LARGE SCALE GENOMIC DNA]</scope>
    <source>
        <strain evidence="2 3">K5</strain>
    </source>
</reference>
<dbReference type="OrthoDB" id="7203637at2"/>
<dbReference type="KEGG" id="fer:FNB15_11470"/>
<evidence type="ECO:0000256" key="1">
    <source>
        <dbReference type="SAM" id="SignalP"/>
    </source>
</evidence>
<sequence length="251" mass="27589">MMSRRSLSIIAALLLWAACSHAARAADEPRCAVPDDMLYTEQAMPRVARKLAASQPLRIVVLGSSSSLQTSKGLPRSYAAGLPDALASRLNGANLQIENLSERTMTATQMAAAIAQRLPALQPDLVIWQTGNVDAAQKADINSFSDALKAGLEHLQSYGADILLVAPQYRMRLSMMVDVEPYNDVMERIASALDIVLFPRFEIMRHWSEQDRFDVRTTDLAMQMREAEAQNRCLASQMADMIAAAVKKAKP</sequence>
<gene>
    <name evidence="2" type="ORF">FNB15_11470</name>
</gene>
<dbReference type="InterPro" id="IPR057572">
    <property type="entry name" value="NonGDSL"/>
</dbReference>
<keyword evidence="1" id="KW-0732">Signal</keyword>
<protein>
    <submittedName>
        <fullName evidence="2">SGNH/GDSL hydrolase family protein</fullName>
    </submittedName>
</protein>